<keyword evidence="1" id="KW-0732">Signal</keyword>
<evidence type="ECO:0000313" key="4">
    <source>
        <dbReference type="Proteomes" id="UP000284379"/>
    </source>
</evidence>
<dbReference type="AlphaFoldDB" id="A0A413VKA1"/>
<dbReference type="Pfam" id="PF03372">
    <property type="entry name" value="Exo_endo_phos"/>
    <property type="match status" value="1"/>
</dbReference>
<protein>
    <recommendedName>
        <fullName evidence="2">Endonuclease/exonuclease/phosphatase domain-containing protein</fullName>
    </recommendedName>
</protein>
<dbReference type="RefSeq" id="WP_007487721.1">
    <property type="nucleotide sequence ID" value="NZ_CABJFV010000011.1"/>
</dbReference>
<dbReference type="PROSITE" id="PS51257">
    <property type="entry name" value="PROKAR_LIPOPROTEIN"/>
    <property type="match status" value="1"/>
</dbReference>
<accession>A0A413VKA1</accession>
<dbReference type="InterPro" id="IPR050410">
    <property type="entry name" value="CCR4/nocturin_mRNA_transcr"/>
</dbReference>
<dbReference type="Proteomes" id="UP000284379">
    <property type="component" value="Unassembled WGS sequence"/>
</dbReference>
<evidence type="ECO:0000313" key="3">
    <source>
        <dbReference type="EMBL" id="RHB34003.1"/>
    </source>
</evidence>
<evidence type="ECO:0000259" key="2">
    <source>
        <dbReference type="Pfam" id="PF03372"/>
    </source>
</evidence>
<feature type="domain" description="Endonuclease/exonuclease/phosphatase" evidence="2">
    <location>
        <begin position="36"/>
        <end position="292"/>
    </location>
</feature>
<sequence>MKKNILLSGILLLSFSCAIAQDYHDDVVVLDSVKVMSFNIRFNNPNDSLDTAWDRRREPCARMIAQYRPDVIGMQEPRNEMWQQIFAMLPDYGYYRIEMNDTLPDSRTGGVLLLYLREKYSVIRSGHFWLSATPEAPSQPWDSTDRHYRAALWLQLKDKKSRKEFYIVTTHLPYKKEPVDTEVRARCAALINNRMKTIAGEEATVFLTGDMNASYNPYDPRRESLAPFYRWFASAREDASKTDDHSSFNGFGRVSPLVRNKNLDHIFYRNACPLVFETIDKPVYGVRWISDHYPIICTFTY</sequence>
<dbReference type="PANTHER" id="PTHR12121:SF36">
    <property type="entry name" value="ENDONUCLEASE_EXONUCLEASE_PHOSPHATASE DOMAIN-CONTAINING PROTEIN"/>
    <property type="match status" value="1"/>
</dbReference>
<feature type="chain" id="PRO_5019225358" description="Endonuclease/exonuclease/phosphatase domain-containing protein" evidence="1">
    <location>
        <begin position="21"/>
        <end position="301"/>
    </location>
</feature>
<evidence type="ECO:0000256" key="1">
    <source>
        <dbReference type="SAM" id="SignalP"/>
    </source>
</evidence>
<comment type="caution">
    <text evidence="3">The sequence shown here is derived from an EMBL/GenBank/DDBJ whole genome shotgun (WGS) entry which is preliminary data.</text>
</comment>
<dbReference type="EMBL" id="QSGO01000011">
    <property type="protein sequence ID" value="RHB34003.1"/>
    <property type="molecule type" value="Genomic_DNA"/>
</dbReference>
<name>A0A413VKA1_9BACE</name>
<dbReference type="PANTHER" id="PTHR12121">
    <property type="entry name" value="CARBON CATABOLITE REPRESSOR PROTEIN 4"/>
    <property type="match status" value="1"/>
</dbReference>
<dbReference type="Gene3D" id="3.60.10.10">
    <property type="entry name" value="Endonuclease/exonuclease/phosphatase"/>
    <property type="match status" value="1"/>
</dbReference>
<dbReference type="GO" id="GO:0000175">
    <property type="term" value="F:3'-5'-RNA exonuclease activity"/>
    <property type="evidence" value="ECO:0007669"/>
    <property type="project" value="TreeGrafter"/>
</dbReference>
<gene>
    <name evidence="3" type="ORF">DW888_14010</name>
</gene>
<dbReference type="InterPro" id="IPR005135">
    <property type="entry name" value="Endo/exonuclease/phosphatase"/>
</dbReference>
<feature type="signal peptide" evidence="1">
    <location>
        <begin position="1"/>
        <end position="20"/>
    </location>
</feature>
<proteinExistence type="predicted"/>
<dbReference type="SUPFAM" id="SSF56219">
    <property type="entry name" value="DNase I-like"/>
    <property type="match status" value="1"/>
</dbReference>
<organism evidence="3 4">
    <name type="scientific">Bacteroides nordii</name>
    <dbReference type="NCBI Taxonomy" id="291645"/>
    <lineage>
        <taxon>Bacteria</taxon>
        <taxon>Pseudomonadati</taxon>
        <taxon>Bacteroidota</taxon>
        <taxon>Bacteroidia</taxon>
        <taxon>Bacteroidales</taxon>
        <taxon>Bacteroidaceae</taxon>
        <taxon>Bacteroides</taxon>
    </lineage>
</organism>
<dbReference type="InterPro" id="IPR036691">
    <property type="entry name" value="Endo/exonu/phosph_ase_sf"/>
</dbReference>
<reference evidence="3 4" key="1">
    <citation type="submission" date="2018-08" db="EMBL/GenBank/DDBJ databases">
        <title>A genome reference for cultivated species of the human gut microbiota.</title>
        <authorList>
            <person name="Zou Y."/>
            <person name="Xue W."/>
            <person name="Luo G."/>
        </authorList>
    </citation>
    <scope>NUCLEOTIDE SEQUENCE [LARGE SCALE GENOMIC DNA]</scope>
    <source>
        <strain evidence="3 4">AM40-30BH</strain>
    </source>
</reference>